<protein>
    <submittedName>
        <fullName evidence="14">YadA-like family protein</fullName>
    </submittedName>
</protein>
<feature type="domain" description="Trimeric autotransporter adhesin YadA-like head" evidence="13">
    <location>
        <begin position="778"/>
        <end position="804"/>
    </location>
</feature>
<feature type="domain" description="Trimeric autotransporter adhesin YadA-like head" evidence="13">
    <location>
        <begin position="834"/>
        <end position="860"/>
    </location>
</feature>
<evidence type="ECO:0000256" key="1">
    <source>
        <dbReference type="ARBA" id="ARBA00004241"/>
    </source>
</evidence>
<evidence type="ECO:0000256" key="9">
    <source>
        <dbReference type="ARBA" id="ARBA00023237"/>
    </source>
</evidence>
<keyword evidence="9" id="KW-0998">Cell outer membrane</keyword>
<reference evidence="14 15" key="1">
    <citation type="submission" date="2020-09" db="EMBL/GenBank/DDBJ databases">
        <title>Mannheimia bovis sp.nov., isolated from a cow.</title>
        <authorList>
            <person name="Li F."/>
        </authorList>
    </citation>
    <scope>NUCLEOTIDE SEQUENCE [LARGE SCALE GENOMIC DNA]</scope>
    <source>
        <strain evidence="14 15">ZY190616</strain>
    </source>
</reference>
<feature type="domain" description="Trimeric autotransporter adhesin YadA-like head" evidence="13">
    <location>
        <begin position="757"/>
        <end position="775"/>
    </location>
</feature>
<dbReference type="GO" id="GO:0000724">
    <property type="term" value="P:double-strand break repair via homologous recombination"/>
    <property type="evidence" value="ECO:0007669"/>
    <property type="project" value="TreeGrafter"/>
</dbReference>
<feature type="domain" description="Trimeric autotransporter adhesin YadA-like head" evidence="13">
    <location>
        <begin position="890"/>
        <end position="916"/>
    </location>
</feature>
<feature type="domain" description="Trimeric autotransporter adhesin YadA-like head" evidence="13">
    <location>
        <begin position="862"/>
        <end position="888"/>
    </location>
</feature>
<feature type="domain" description="Trimeric autotransporter adhesin YadA-like C-terminal membrane anchor" evidence="12">
    <location>
        <begin position="1271"/>
        <end position="1329"/>
    </location>
</feature>
<proteinExistence type="predicted"/>
<feature type="chain" id="PRO_5028860444" evidence="11">
    <location>
        <begin position="29"/>
        <end position="1330"/>
    </location>
</feature>
<evidence type="ECO:0000256" key="7">
    <source>
        <dbReference type="ARBA" id="ARBA00022927"/>
    </source>
</evidence>
<evidence type="ECO:0000256" key="5">
    <source>
        <dbReference type="ARBA" id="ARBA00022692"/>
    </source>
</evidence>
<keyword evidence="6 11" id="KW-0732">Signal</keyword>
<feature type="domain" description="Trimeric autotransporter adhesin YadA-like head" evidence="13">
    <location>
        <begin position="729"/>
        <end position="754"/>
    </location>
</feature>
<dbReference type="InterPro" id="IPR051246">
    <property type="entry name" value="WDR48"/>
</dbReference>
<dbReference type="Proteomes" id="UP000576260">
    <property type="component" value="Chromosome"/>
</dbReference>
<evidence type="ECO:0000256" key="11">
    <source>
        <dbReference type="SAM" id="SignalP"/>
    </source>
</evidence>
<evidence type="ECO:0000256" key="2">
    <source>
        <dbReference type="ARBA" id="ARBA00004442"/>
    </source>
</evidence>
<evidence type="ECO:0000259" key="13">
    <source>
        <dbReference type="Pfam" id="PF05658"/>
    </source>
</evidence>
<keyword evidence="5" id="KW-0812">Transmembrane</keyword>
<evidence type="ECO:0000259" key="12">
    <source>
        <dbReference type="Pfam" id="PF03895"/>
    </source>
</evidence>
<dbReference type="EMBL" id="CP061280">
    <property type="protein sequence ID" value="QNS15459.1"/>
    <property type="molecule type" value="Genomic_DNA"/>
</dbReference>
<keyword evidence="7" id="KW-0653">Protein transport</keyword>
<dbReference type="GO" id="GO:0015031">
    <property type="term" value="P:protein transport"/>
    <property type="evidence" value="ECO:0007669"/>
    <property type="project" value="UniProtKB-KW"/>
</dbReference>
<feature type="coiled-coil region" evidence="10">
    <location>
        <begin position="263"/>
        <end position="297"/>
    </location>
</feature>
<evidence type="ECO:0000313" key="14">
    <source>
        <dbReference type="EMBL" id="QNS15459.1"/>
    </source>
</evidence>
<dbReference type="GO" id="GO:0009279">
    <property type="term" value="C:cell outer membrane"/>
    <property type="evidence" value="ECO:0007669"/>
    <property type="project" value="UniProtKB-SubCell"/>
</dbReference>
<evidence type="ECO:0000313" key="15">
    <source>
        <dbReference type="Proteomes" id="UP000576260"/>
    </source>
</evidence>
<dbReference type="InterPro" id="IPR045584">
    <property type="entry name" value="Pilin-like"/>
</dbReference>
<dbReference type="PANTHER" id="PTHR19862">
    <property type="entry name" value="WD REPEAT-CONTAINING PROTEIN 48"/>
    <property type="match status" value="1"/>
</dbReference>
<feature type="domain" description="Trimeric autotransporter adhesin YadA-like head" evidence="13">
    <location>
        <begin position="1020"/>
        <end position="1042"/>
    </location>
</feature>
<feature type="domain" description="Trimeric autotransporter adhesin YadA-like head" evidence="13">
    <location>
        <begin position="1044"/>
        <end position="1070"/>
    </location>
</feature>
<feature type="domain" description="Trimeric autotransporter adhesin YadA-like head" evidence="13">
    <location>
        <begin position="988"/>
        <end position="1014"/>
    </location>
</feature>
<feature type="domain" description="Trimeric autotransporter adhesin YadA-like head" evidence="13">
    <location>
        <begin position="1172"/>
        <end position="1198"/>
    </location>
</feature>
<keyword evidence="15" id="KW-1185">Reference proteome</keyword>
<feature type="domain" description="Trimeric autotransporter adhesin YadA-like head" evidence="13">
    <location>
        <begin position="38"/>
        <end position="64"/>
    </location>
</feature>
<evidence type="ECO:0000256" key="4">
    <source>
        <dbReference type="ARBA" id="ARBA00022452"/>
    </source>
</evidence>
<sequence>MKSYTFNCSPHSVASLLLTLLISSSAYANSYSAGNGQALGTNSTAIGQGSYTTSTNGVAIGHNAIATGEGMNREQFAKRREAVADIERQIGEKQKEISNIDAQLYSIQSLIDGIERRITDINQRQIAVARLLEQQATLQKQRETIENNLSDQQNQLTQANDAYNRVSKDSRGDSLYSDFDKVLRTLDWSQLNQANGRETLTTVLKNKIENEFTDLAGQYTEQQYRALIDGYINRNNSAGIAEQYLREQLGETFQYINTHSKKYAAYIKMMDDYEEALRQYREDLKEYYKQKEEYDRNPDYVSEPIFPSEPMEPYDPSIGTQHHAFYITDLSRIDREILTRQFDSNKQYDAVSVIGDFFNSLNPDQYSHSYSSFTHRGGDSLLLDLYFSFSSLKENSLVNVMINDMYPVTRISIHEKFNLPSLFLPPLKENHYSRLKHSELNYLLNLDGGAYVSNVIQILKAFSKNNAFSEDDVISLNRYIKSVNDTYGAIDFERDEWFFDLVGYKENWDKVKAYSEAINQYITGLEELKREQSKPLGEQNNQRIDELNAQLLEDRNTIVEGVGDKRNFSQWIVDKLTINKEVIEREFAEYLPRIQEFYNHVDKRIRTYDSTDPIIVATKTKSEELKRAVTEAQNKVNSTQNEINQLIDQIASLGLSPDDETLADRKREQEQLLNQRQGELVLQRQELVGKQTELEQLNKNLANSSIANIGENSIAEGANAFASGKNAIADGVNALAIGENAIAQGNNAQALGKDSTAQGTNAVAVGENATAEGANVKALGKNSTAQGANAVAKEENATATGANAQALGKNSTAQGANAVAAEENATATGANAQALGKNSTVQGANAVAAEENSTATGANAQALGKNSTAQGANAVAAEENATATGANAQALGKNSTAQGANAVAKEENATATGANAQALGKNSTAQGANAVAKEENATATGASAQALGKNSTAQGANAVAKEENATATGANAQALGKNSTAQGANAVAKEENATATGANAQALGKDSIALGNNAVSAEQRAMALGINTQALGSASTVLGNEAVATKENATVLGQNAAALASGSVALGQGSLATAENEVSVGNEVTGLKRKINNVSNGLISDTSSEAVTGQQLYGVAQILGAVVTSNGLLDAEFEYYEQGDAKKTKNVKTAIKAVSQNNRYASVNSTGNAASAKGNESVAIGGNSAALGANSVAMGSGSVALSDNEFSVGNSQVGLSRRITNVADGVADNDAATVGQLNRGIAGVESKLQKAEKRLSGGVAGAYAAASLVNASLAGDNMLSVGTGTYNGSTALAVGYSKVSDNGKIHLKLLGSANNQGEVGGGASVGFKFK</sequence>
<dbReference type="SUPFAM" id="SSF101967">
    <property type="entry name" value="Adhesin YadA, collagen-binding domain"/>
    <property type="match status" value="5"/>
</dbReference>
<dbReference type="Pfam" id="PF05658">
    <property type="entry name" value="YadA_head"/>
    <property type="match status" value="14"/>
</dbReference>
<keyword evidence="3" id="KW-0813">Transport</keyword>
<dbReference type="PANTHER" id="PTHR19862:SF14">
    <property type="entry name" value="WD REPEAT-CONTAINING PROTEIN 48"/>
    <property type="match status" value="1"/>
</dbReference>
<dbReference type="SUPFAM" id="SSF54523">
    <property type="entry name" value="Pili subunits"/>
    <property type="match status" value="1"/>
</dbReference>
<dbReference type="GO" id="GO:0009986">
    <property type="term" value="C:cell surface"/>
    <property type="evidence" value="ECO:0007669"/>
    <property type="project" value="UniProtKB-SubCell"/>
</dbReference>
<dbReference type="InterPro" id="IPR005594">
    <property type="entry name" value="YadA_C"/>
</dbReference>
<feature type="coiled-coil region" evidence="10">
    <location>
        <begin position="615"/>
        <end position="649"/>
    </location>
</feature>
<dbReference type="InterPro" id="IPR011049">
    <property type="entry name" value="Serralysin-like_metalloprot_C"/>
</dbReference>
<feature type="domain" description="Trimeric autotransporter adhesin YadA-like head" evidence="13">
    <location>
        <begin position="918"/>
        <end position="944"/>
    </location>
</feature>
<dbReference type="Pfam" id="PF03895">
    <property type="entry name" value="YadA_anchor"/>
    <property type="match status" value="1"/>
</dbReference>
<feature type="coiled-coil region" evidence="10">
    <location>
        <begin position="128"/>
        <end position="169"/>
    </location>
</feature>
<dbReference type="CDD" id="cd12820">
    <property type="entry name" value="LbR_YadA-like"/>
    <property type="match status" value="3"/>
</dbReference>
<accession>A0A7H1C3A4</accession>
<gene>
    <name evidence="14" type="ORF">ICJ55_01490</name>
</gene>
<feature type="signal peptide" evidence="11">
    <location>
        <begin position="1"/>
        <end position="28"/>
    </location>
</feature>
<keyword evidence="10" id="KW-0175">Coiled coil</keyword>
<dbReference type="RefSeq" id="WP_188157031.1">
    <property type="nucleotide sequence ID" value="NZ_CP061280.1"/>
</dbReference>
<dbReference type="Gene3D" id="2.150.10.10">
    <property type="entry name" value="Serralysin-like metalloprotease, C-terminal"/>
    <property type="match status" value="6"/>
</dbReference>
<name>A0A7H1C3A4_9PAST</name>
<dbReference type="InterPro" id="IPR008640">
    <property type="entry name" value="Adhesin_Head_dom"/>
</dbReference>
<dbReference type="Gene3D" id="3.30.1300.30">
    <property type="entry name" value="GSPII I/J protein-like"/>
    <property type="match status" value="1"/>
</dbReference>
<feature type="domain" description="Trimeric autotransporter adhesin YadA-like head" evidence="13">
    <location>
        <begin position="806"/>
        <end position="832"/>
    </location>
</feature>
<comment type="subcellular location">
    <subcellularLocation>
        <location evidence="2">Cell outer membrane</location>
    </subcellularLocation>
    <subcellularLocation>
        <location evidence="1">Cell surface</location>
    </subcellularLocation>
</comment>
<evidence type="ECO:0000256" key="3">
    <source>
        <dbReference type="ARBA" id="ARBA00022448"/>
    </source>
</evidence>
<dbReference type="KEGG" id="mbos:ICJ55_01490"/>
<evidence type="ECO:0000256" key="10">
    <source>
        <dbReference type="SAM" id="Coils"/>
    </source>
</evidence>
<organism evidence="14 15">
    <name type="scientific">Mannheimia bovis</name>
    <dbReference type="NCBI Taxonomy" id="2770636"/>
    <lineage>
        <taxon>Bacteria</taxon>
        <taxon>Pseudomonadati</taxon>
        <taxon>Pseudomonadota</taxon>
        <taxon>Gammaproteobacteria</taxon>
        <taxon>Pasteurellales</taxon>
        <taxon>Pasteurellaceae</taxon>
        <taxon>Mannheimia</taxon>
    </lineage>
</organism>
<evidence type="ECO:0000256" key="6">
    <source>
        <dbReference type="ARBA" id="ARBA00022729"/>
    </source>
</evidence>
<feature type="domain" description="Trimeric autotransporter adhesin YadA-like head" evidence="13">
    <location>
        <begin position="946"/>
        <end position="972"/>
    </location>
</feature>
<evidence type="ECO:0000256" key="8">
    <source>
        <dbReference type="ARBA" id="ARBA00023136"/>
    </source>
</evidence>
<keyword evidence="8" id="KW-0472">Membrane</keyword>
<dbReference type="GO" id="GO:0043130">
    <property type="term" value="F:ubiquitin binding"/>
    <property type="evidence" value="ECO:0007669"/>
    <property type="project" value="TreeGrafter"/>
</dbReference>
<keyword evidence="4" id="KW-1134">Transmembrane beta strand</keyword>